<dbReference type="Pfam" id="PF01384">
    <property type="entry name" value="PHO4"/>
    <property type="match status" value="1"/>
</dbReference>
<dbReference type="PANTHER" id="PTHR11101">
    <property type="entry name" value="PHOSPHATE TRANSPORTER"/>
    <property type="match status" value="1"/>
</dbReference>
<feature type="transmembrane region" description="Helical" evidence="6">
    <location>
        <begin position="370"/>
        <end position="391"/>
    </location>
</feature>
<feature type="transmembrane region" description="Helical" evidence="6">
    <location>
        <begin position="6"/>
        <end position="28"/>
    </location>
</feature>
<evidence type="ECO:0000256" key="2">
    <source>
        <dbReference type="ARBA" id="ARBA00022448"/>
    </source>
</evidence>
<keyword evidence="5 6" id="KW-0472">Membrane</keyword>
<name>A0ABR8TM81_9PSED</name>
<keyword evidence="3 6" id="KW-0812">Transmembrane</keyword>
<sequence length="421" mass="43565">MSLVADYGFVLLVLACCFGFFMAWGVGANDVSNAMGTSVGAKALTIKQAILIAMVFEFLGAYLAGGQVAETIKNGIVAADVIPADLFVLGMLSSLLAAGTWLLVASLRGWPVSTTHSIVGAIIGFASVGVSVDAVNWAGLVPIVSSWIVTPLLSGILAWGLFKSVQWLIIDTDNPFQNAKRWVPVYMFLTGFMLALMTFTKGLKHVGLNFSVGQSVLFSIGVGAAVCLLGVALLTRIKLDPEANRTFQYASVEKVFSVLMIFTACAMAFAHGASDVSNAVGPLAAVVGVIEAGGDMVVGGKSPVPAWVLLMGAFGIVVGLATYGWRVIATIGKGITELTPSRGFAAELATASTVVAASGIGLPISTTHTLVGAVLGIGLARGIGALNLSVVGKIFTSWVVTLPIGALLAIIYFEIMSLIFL</sequence>
<protein>
    <recommendedName>
        <fullName evidence="6">Phosphate transporter</fullName>
    </recommendedName>
</protein>
<feature type="transmembrane region" description="Helical" evidence="6">
    <location>
        <begin position="183"/>
        <end position="200"/>
    </location>
</feature>
<comment type="subcellular location">
    <subcellularLocation>
        <location evidence="1 6">Membrane</location>
        <topology evidence="1 6">Multi-pass membrane protein</topology>
    </subcellularLocation>
</comment>
<organism evidence="7 8">
    <name type="scientific">Serpens gallinarum</name>
    <dbReference type="NCBI Taxonomy" id="2763075"/>
    <lineage>
        <taxon>Bacteria</taxon>
        <taxon>Pseudomonadati</taxon>
        <taxon>Pseudomonadota</taxon>
        <taxon>Gammaproteobacteria</taxon>
        <taxon>Pseudomonadales</taxon>
        <taxon>Pseudomonadaceae</taxon>
        <taxon>Pseudomonas</taxon>
    </lineage>
</organism>
<feature type="transmembrane region" description="Helical" evidence="6">
    <location>
        <begin position="304"/>
        <end position="323"/>
    </location>
</feature>
<accession>A0ABR8TM81</accession>
<feature type="transmembrane region" description="Helical" evidence="6">
    <location>
        <begin position="255"/>
        <end position="273"/>
    </location>
</feature>
<keyword evidence="2 6" id="KW-0813">Transport</keyword>
<dbReference type="PANTHER" id="PTHR11101:SF80">
    <property type="entry name" value="PHOSPHATE TRANSPORTER"/>
    <property type="match status" value="1"/>
</dbReference>
<reference evidence="7 8" key="1">
    <citation type="submission" date="2020-08" db="EMBL/GenBank/DDBJ databases">
        <title>A Genomic Blueprint of the Chicken Gut Microbiome.</title>
        <authorList>
            <person name="Gilroy R."/>
            <person name="Ravi A."/>
            <person name="Getino M."/>
            <person name="Pursley I."/>
            <person name="Horton D.L."/>
            <person name="Alikhan N.-F."/>
            <person name="Baker D."/>
            <person name="Gharbi K."/>
            <person name="Hall N."/>
            <person name="Watson M."/>
            <person name="Adriaenssens E.M."/>
            <person name="Foster-Nyarko E."/>
            <person name="Jarju S."/>
            <person name="Secka A."/>
            <person name="Antonio M."/>
            <person name="Oren A."/>
            <person name="Chaudhuri R."/>
            <person name="La Ragione R.M."/>
            <person name="Hildebrand F."/>
            <person name="Pallen M.J."/>
        </authorList>
    </citation>
    <scope>NUCLEOTIDE SEQUENCE [LARGE SCALE GENOMIC DNA]</scope>
    <source>
        <strain evidence="7 8">Sa2CUA2</strain>
    </source>
</reference>
<evidence type="ECO:0000256" key="5">
    <source>
        <dbReference type="ARBA" id="ARBA00023136"/>
    </source>
</evidence>
<evidence type="ECO:0000256" key="4">
    <source>
        <dbReference type="ARBA" id="ARBA00022989"/>
    </source>
</evidence>
<feature type="transmembrane region" description="Helical" evidence="6">
    <location>
        <begin position="398"/>
        <end position="420"/>
    </location>
</feature>
<feature type="transmembrane region" description="Helical" evidence="6">
    <location>
        <begin position="144"/>
        <end position="162"/>
    </location>
</feature>
<feature type="transmembrane region" description="Helical" evidence="6">
    <location>
        <begin position="81"/>
        <end position="105"/>
    </location>
</feature>
<evidence type="ECO:0000256" key="1">
    <source>
        <dbReference type="ARBA" id="ARBA00004141"/>
    </source>
</evidence>
<keyword evidence="4 6" id="KW-1133">Transmembrane helix</keyword>
<proteinExistence type="inferred from homology"/>
<keyword evidence="8" id="KW-1185">Reference proteome</keyword>
<comment type="similarity">
    <text evidence="6">Belongs to the inorganic phosphate transporter (PiT) (TC 2.A.20) family.</text>
</comment>
<feature type="transmembrane region" description="Helical" evidence="6">
    <location>
        <begin position="212"/>
        <end position="234"/>
    </location>
</feature>
<comment type="caution">
    <text evidence="7">The sequence shown here is derived from an EMBL/GenBank/DDBJ whole genome shotgun (WGS) entry which is preliminary data.</text>
</comment>
<keyword evidence="6" id="KW-0592">Phosphate transport</keyword>
<feature type="transmembrane region" description="Helical" evidence="6">
    <location>
        <begin position="344"/>
        <end position="364"/>
    </location>
</feature>
<gene>
    <name evidence="7" type="ORF">H9642_06725</name>
</gene>
<evidence type="ECO:0000256" key="6">
    <source>
        <dbReference type="RuleBase" id="RU363058"/>
    </source>
</evidence>
<dbReference type="EMBL" id="JACSQG010000002">
    <property type="protein sequence ID" value="MBD7976881.1"/>
    <property type="molecule type" value="Genomic_DNA"/>
</dbReference>
<dbReference type="Proteomes" id="UP000611945">
    <property type="component" value="Unassembled WGS sequence"/>
</dbReference>
<feature type="transmembrane region" description="Helical" evidence="6">
    <location>
        <begin position="49"/>
        <end position="69"/>
    </location>
</feature>
<evidence type="ECO:0000313" key="8">
    <source>
        <dbReference type="Proteomes" id="UP000611945"/>
    </source>
</evidence>
<evidence type="ECO:0000313" key="7">
    <source>
        <dbReference type="EMBL" id="MBD7976881.1"/>
    </source>
</evidence>
<dbReference type="InterPro" id="IPR001204">
    <property type="entry name" value="Phos_transporter"/>
</dbReference>
<dbReference type="RefSeq" id="WP_251835652.1">
    <property type="nucleotide sequence ID" value="NZ_JACSQG010000002.1"/>
</dbReference>
<evidence type="ECO:0000256" key="3">
    <source>
        <dbReference type="ARBA" id="ARBA00022692"/>
    </source>
</evidence>